<dbReference type="RefSeq" id="WP_093947425.1">
    <property type="nucleotide sequence ID" value="NZ_NMUL01000009.1"/>
</dbReference>
<keyword evidence="4" id="KW-1185">Reference proteome</keyword>
<evidence type="ECO:0000256" key="1">
    <source>
        <dbReference type="SAM" id="MobiDB-lite"/>
    </source>
</evidence>
<evidence type="ECO:0000313" key="3">
    <source>
        <dbReference type="EMBL" id="OXM68665.1"/>
    </source>
</evidence>
<dbReference type="InterPro" id="IPR011009">
    <property type="entry name" value="Kinase-like_dom_sf"/>
</dbReference>
<reference evidence="4" key="1">
    <citation type="submission" date="2017-07" db="EMBL/GenBank/DDBJ databases">
        <title>Comparative genome mining reveals phylogenetic distribution patterns of secondary metabolites in Amycolatopsis.</title>
        <authorList>
            <person name="Adamek M."/>
            <person name="Alanjary M."/>
            <person name="Sales-Ortells H."/>
            <person name="Goodfellow M."/>
            <person name="Bull A.T."/>
            <person name="Kalinowski J."/>
            <person name="Ziemert N."/>
        </authorList>
    </citation>
    <scope>NUCLEOTIDE SEQUENCE [LARGE SCALE GENOMIC DNA]</scope>
    <source>
        <strain evidence="4">H5</strain>
    </source>
</reference>
<dbReference type="Proteomes" id="UP000215199">
    <property type="component" value="Unassembled WGS sequence"/>
</dbReference>
<protein>
    <recommendedName>
        <fullName evidence="5">Protein kinase domain-containing protein</fullName>
    </recommendedName>
</protein>
<keyword evidence="2" id="KW-0472">Membrane</keyword>
<dbReference type="OrthoDB" id="4028076at2"/>
<dbReference type="AlphaFoldDB" id="A0A229TBP1"/>
<name>A0A229TBP1_9PSEU</name>
<proteinExistence type="predicted"/>
<organism evidence="3 4">
    <name type="scientific">Amycolatopsis vastitatis</name>
    <dbReference type="NCBI Taxonomy" id="1905142"/>
    <lineage>
        <taxon>Bacteria</taxon>
        <taxon>Bacillati</taxon>
        <taxon>Actinomycetota</taxon>
        <taxon>Actinomycetes</taxon>
        <taxon>Pseudonocardiales</taxon>
        <taxon>Pseudonocardiaceae</taxon>
        <taxon>Amycolatopsis</taxon>
    </lineage>
</organism>
<dbReference type="Gene3D" id="1.10.510.10">
    <property type="entry name" value="Transferase(Phosphotransferase) domain 1"/>
    <property type="match status" value="1"/>
</dbReference>
<evidence type="ECO:0000256" key="2">
    <source>
        <dbReference type="SAM" id="Phobius"/>
    </source>
</evidence>
<sequence length="326" mass="36292">MTERLQLIIAGHIGRGYQPYDVEFEGHRVLGTLACARRAHDRLNEPIVVKEALDRAGAGEALRREITMLDRLTGRLTDTRYPAQLTRLVGHNPDHAPPFLVATCRGEPLRRWESELPWDPARTGPVVDDLLRILRYLAMTRIVHGRIGFDTLRWDGKGLQLTDFEHATLAGGTRPACSCCPPRPATPAHPADDVTAAGLVVYRLYTGETVAGPAEAAERLDLQDTPLRVLLENVFSPDPRKVPEARELLRRRRLPDPVTRPGSASPMPEREAEARRDFERLRHEQRAFRQSMPRQPDAAPPSSFRALLTGLLLVAALVVVVVVAAL</sequence>
<dbReference type="EMBL" id="NMUL01000009">
    <property type="protein sequence ID" value="OXM68665.1"/>
    <property type="molecule type" value="Genomic_DNA"/>
</dbReference>
<accession>A0A229TBP1</accession>
<keyword evidence="2" id="KW-0812">Transmembrane</keyword>
<evidence type="ECO:0008006" key="5">
    <source>
        <dbReference type="Google" id="ProtNLM"/>
    </source>
</evidence>
<gene>
    <name evidence="3" type="ORF">CF165_11275</name>
</gene>
<feature type="transmembrane region" description="Helical" evidence="2">
    <location>
        <begin position="304"/>
        <end position="325"/>
    </location>
</feature>
<dbReference type="SUPFAM" id="SSF56112">
    <property type="entry name" value="Protein kinase-like (PK-like)"/>
    <property type="match status" value="1"/>
</dbReference>
<evidence type="ECO:0000313" key="4">
    <source>
        <dbReference type="Proteomes" id="UP000215199"/>
    </source>
</evidence>
<comment type="caution">
    <text evidence="3">The sequence shown here is derived from an EMBL/GenBank/DDBJ whole genome shotgun (WGS) entry which is preliminary data.</text>
</comment>
<keyword evidence="2" id="KW-1133">Transmembrane helix</keyword>
<feature type="region of interest" description="Disordered" evidence="1">
    <location>
        <begin position="250"/>
        <end position="275"/>
    </location>
</feature>